<dbReference type="PANTHER" id="PTHR43056">
    <property type="entry name" value="PEPTIDASE S9 PROLYL OLIGOPEPTIDASE"/>
    <property type="match status" value="1"/>
</dbReference>
<dbReference type="EMBL" id="KQ965908">
    <property type="protein sequence ID" value="KXS08965.1"/>
    <property type="molecule type" value="Genomic_DNA"/>
</dbReference>
<dbReference type="PANTHER" id="PTHR43056:SF5">
    <property type="entry name" value="PEPTIDASE S9 PROLYL OLIGOPEPTIDASE CATALYTIC DOMAIN-CONTAINING PROTEIN"/>
    <property type="match status" value="1"/>
</dbReference>
<dbReference type="OMA" id="GYTTLCA"/>
<evidence type="ECO:0000313" key="3">
    <source>
        <dbReference type="Proteomes" id="UP000070544"/>
    </source>
</evidence>
<dbReference type="SUPFAM" id="SSF69322">
    <property type="entry name" value="Tricorn protease domain 2"/>
    <property type="match status" value="1"/>
</dbReference>
<dbReference type="Proteomes" id="UP000070544">
    <property type="component" value="Unassembled WGS sequence"/>
</dbReference>
<dbReference type="InterPro" id="IPR050585">
    <property type="entry name" value="Xaa-Pro_dipeptidyl-ppase/CocE"/>
</dbReference>
<dbReference type="SUPFAM" id="SSF53474">
    <property type="entry name" value="alpha/beta-Hydrolases"/>
    <property type="match status" value="1"/>
</dbReference>
<dbReference type="Gene3D" id="2.120.10.30">
    <property type="entry name" value="TolB, C-terminal domain"/>
    <property type="match status" value="1"/>
</dbReference>
<accession>A0A138ZXE6</accession>
<dbReference type="InterPro" id="IPR011659">
    <property type="entry name" value="WD40"/>
</dbReference>
<dbReference type="GO" id="GO:0006508">
    <property type="term" value="P:proteolysis"/>
    <property type="evidence" value="ECO:0007669"/>
    <property type="project" value="InterPro"/>
</dbReference>
<gene>
    <name evidence="2" type="ORF">M427DRAFT_263028</name>
</gene>
<proteinExistence type="predicted"/>
<dbReference type="InterPro" id="IPR029058">
    <property type="entry name" value="AB_hydrolase_fold"/>
</dbReference>
<protein>
    <submittedName>
        <fullName evidence="2">Alpha/beta-hydrolase</fullName>
    </submittedName>
</protein>
<dbReference type="Pfam" id="PF00326">
    <property type="entry name" value="Peptidase_S9"/>
    <property type="match status" value="1"/>
</dbReference>
<dbReference type="STRING" id="1344416.A0A138ZXE6"/>
<feature type="domain" description="Peptidase S9 prolyl oligopeptidase catalytic" evidence="1">
    <location>
        <begin position="476"/>
        <end position="694"/>
    </location>
</feature>
<sequence>MTLAAKRALAFGTWKSPINAESLAASAISISDVVVDISNGWIYRVENRPSETPARGVVVRVRPTGLTGTFESRELNPPPFNARTGVHEYGGAPLAVHGGIVVFSDYRTRRLWLVRDSEGQKTVPTPVPITPDDSTLRYADLHISPIYPHDHLLCVREAHSKEDDHAEPRNSIVRVAIPPAGAEMNWKCDVEEVVAGADFYSDPKYSPDGKTICYLSWNHPNMPWTGTLLHLRDVSGASTTIAGSLRSPAAPFTGGESIAQPSFSEDGTLYYTTDREGFWALQKWSNVKGEPVLKQSVAGEFAEPAWVFGRSNRAHLSHDLLLTSYTVRATSRLALVHVPSGTIIDLPSASAYTSIGSLRAVPIANLPAHTYAAVATAGCGSMRTSMVLFLVEVVGEPETADDVKLTVQIIKETSSQALGLDYISEPLGIEFETRVDRKAHAIFYSPKNAEFSGLPEEKPPCVVNVHGGPTAHYSPTFDLQTQFWTTRGWAVCQLNYGGSTGYGREYVSRLDTKWGVTDVEDAIAAVKYMAESGLVDSKRICIQGGSAGGFTVLLAMALPLPYIPFNEPVFAAGTSMYGVADLKHLAKFTHKFEARYLDGLIGGTISEVPELYTERSPITYAANVRRPLLILQGSVDKIVPPEQSELIVKAVRDNGSGVRVDYVLYEGEGHGFREANNIADAVKRRLNFYSNVVGIKLESAE</sequence>
<evidence type="ECO:0000259" key="1">
    <source>
        <dbReference type="Pfam" id="PF00326"/>
    </source>
</evidence>
<reference evidence="2 3" key="1">
    <citation type="journal article" date="2015" name="Genome Biol. Evol.">
        <title>Phylogenomic analyses indicate that early fungi evolved digesting cell walls of algal ancestors of land plants.</title>
        <authorList>
            <person name="Chang Y."/>
            <person name="Wang S."/>
            <person name="Sekimoto S."/>
            <person name="Aerts A.L."/>
            <person name="Choi C."/>
            <person name="Clum A."/>
            <person name="LaButti K.M."/>
            <person name="Lindquist E.A."/>
            <person name="Yee Ngan C."/>
            <person name="Ohm R.A."/>
            <person name="Salamov A.A."/>
            <person name="Grigoriev I.V."/>
            <person name="Spatafora J.W."/>
            <person name="Berbee M.L."/>
        </authorList>
    </citation>
    <scope>NUCLEOTIDE SEQUENCE [LARGE SCALE GENOMIC DNA]</scope>
    <source>
        <strain evidence="2 3">JEL478</strain>
    </source>
</reference>
<dbReference type="InterPro" id="IPR001375">
    <property type="entry name" value="Peptidase_S9_cat"/>
</dbReference>
<keyword evidence="2" id="KW-0378">Hydrolase</keyword>
<evidence type="ECO:0000313" key="2">
    <source>
        <dbReference type="EMBL" id="KXS08965.1"/>
    </source>
</evidence>
<keyword evidence="3" id="KW-1185">Reference proteome</keyword>
<dbReference type="GO" id="GO:0008236">
    <property type="term" value="F:serine-type peptidase activity"/>
    <property type="evidence" value="ECO:0007669"/>
    <property type="project" value="InterPro"/>
</dbReference>
<dbReference type="AlphaFoldDB" id="A0A138ZXE6"/>
<name>A0A138ZXE6_GONPJ</name>
<dbReference type="InterPro" id="IPR011042">
    <property type="entry name" value="6-blade_b-propeller_TolB-like"/>
</dbReference>
<dbReference type="Pfam" id="PF07676">
    <property type="entry name" value="PD40"/>
    <property type="match status" value="1"/>
</dbReference>
<organism evidence="2 3">
    <name type="scientific">Gonapodya prolifera (strain JEL478)</name>
    <name type="common">Monoblepharis prolifera</name>
    <dbReference type="NCBI Taxonomy" id="1344416"/>
    <lineage>
        <taxon>Eukaryota</taxon>
        <taxon>Fungi</taxon>
        <taxon>Fungi incertae sedis</taxon>
        <taxon>Chytridiomycota</taxon>
        <taxon>Chytridiomycota incertae sedis</taxon>
        <taxon>Monoblepharidomycetes</taxon>
        <taxon>Monoblepharidales</taxon>
        <taxon>Gonapodyaceae</taxon>
        <taxon>Gonapodya</taxon>
    </lineage>
</organism>
<dbReference type="Gene3D" id="3.40.50.1820">
    <property type="entry name" value="alpha/beta hydrolase"/>
    <property type="match status" value="1"/>
</dbReference>
<dbReference type="OrthoDB" id="43744at2759"/>